<dbReference type="SMART" id="SM00388">
    <property type="entry name" value="HisKA"/>
    <property type="match status" value="1"/>
</dbReference>
<comment type="caution">
    <text evidence="18">The sequence shown here is derived from an EMBL/GenBank/DDBJ whole genome shotgun (WGS) entry which is preliminary data.</text>
</comment>
<organism evidence="18 19">
    <name type="scientific">Paenibacillus gansuensis</name>
    <dbReference type="NCBI Taxonomy" id="306542"/>
    <lineage>
        <taxon>Bacteria</taxon>
        <taxon>Bacillati</taxon>
        <taxon>Bacillota</taxon>
        <taxon>Bacilli</taxon>
        <taxon>Bacillales</taxon>
        <taxon>Paenibacillaceae</taxon>
        <taxon>Paenibacillus</taxon>
    </lineage>
</organism>
<keyword evidence="5" id="KW-0597">Phosphoprotein</keyword>
<dbReference type="EMBL" id="JBHUME010000019">
    <property type="protein sequence ID" value="MFD2615293.1"/>
    <property type="molecule type" value="Genomic_DNA"/>
</dbReference>
<accession>A0ABW5PJ50</accession>
<gene>
    <name evidence="18" type="primary">walK</name>
    <name evidence="18" type="ORF">ACFSUF_23095</name>
</gene>
<reference evidence="19" key="1">
    <citation type="journal article" date="2019" name="Int. J. Syst. Evol. Microbiol.">
        <title>The Global Catalogue of Microorganisms (GCM) 10K type strain sequencing project: providing services to taxonomists for standard genome sequencing and annotation.</title>
        <authorList>
            <consortium name="The Broad Institute Genomics Platform"/>
            <consortium name="The Broad Institute Genome Sequencing Center for Infectious Disease"/>
            <person name="Wu L."/>
            <person name="Ma J."/>
        </authorList>
    </citation>
    <scope>NUCLEOTIDE SEQUENCE [LARGE SCALE GENOMIC DNA]</scope>
    <source>
        <strain evidence="19">KCTC 3950</strain>
    </source>
</reference>
<feature type="domain" description="PAC" evidence="16">
    <location>
        <begin position="328"/>
        <end position="384"/>
    </location>
</feature>
<evidence type="ECO:0000256" key="1">
    <source>
        <dbReference type="ARBA" id="ARBA00000085"/>
    </source>
</evidence>
<dbReference type="InterPro" id="IPR000700">
    <property type="entry name" value="PAS-assoc_C"/>
</dbReference>
<dbReference type="Pfam" id="PF23846">
    <property type="entry name" value="Cache_WalK"/>
    <property type="match status" value="1"/>
</dbReference>
<dbReference type="SUPFAM" id="SSF55874">
    <property type="entry name" value="ATPase domain of HSP90 chaperone/DNA topoisomerase II/histidine kinase"/>
    <property type="match status" value="1"/>
</dbReference>
<dbReference type="SMART" id="SM00387">
    <property type="entry name" value="HATPase_c"/>
    <property type="match status" value="1"/>
</dbReference>
<proteinExistence type="predicted"/>
<dbReference type="PROSITE" id="PS50113">
    <property type="entry name" value="PAC"/>
    <property type="match status" value="1"/>
</dbReference>
<sequence length="613" mass="67405">MKGLRFLQTIQLKLIIIYVLLILIAMQLIGVYFVSTLKHSLITNFTNDLTKQADFLSVYIGPKIAESMNQDKTKKPRSGEDLNPYVQDLLSIGEAEIQIIDANGIVIAVSKQMQQAYIGQKVTKTLVSRALQGIKDNEEEIVDADNNRKKVIAKPAFDESGRIVGAVYLEASMKNLYQDMDDINRIFISGTLFALVLTALLGVVLSHMITNPIKEITKQATAVAEGNFEQKVKILGSDEIGQLGEAFNYMTNRLQEALSINEEEKEKLASILTNLSDGVVATDTLGQVILMNRRGMQMLKVKPGRAEGSLLSGLLGMEPAVLAPFLSGGLEASVVRLTLHPEEEPLIVRVTFTPILSREKGVTGAIAVLQDITEQEELEQSRREFVANVSHELRTPLTTIKSYLEALDDGAVEDPSLAKRFIGVTRNETERMIRLVTDLLHLSRLDSRNAAIQRVKTDMIEMLEEVADRFSFQLKQKSISMRIIREAGVGTASIDRDQIDQVLDNLVSNAIKYMPDGGNIELSARLPEAGIVEIAVKDTGIGIPKKDLGRIFDRFYRVDKARSRNMGGTGLGLSIAREIVKAHGGTISLESEVNQGTKVSFTLPVAAEGSVTA</sequence>
<protein>
    <recommendedName>
        <fullName evidence="3">histidine kinase</fullName>
        <ecNumber evidence="3">2.7.13.3</ecNumber>
    </recommendedName>
</protein>
<evidence type="ECO:0000313" key="18">
    <source>
        <dbReference type="EMBL" id="MFD2615293.1"/>
    </source>
</evidence>
<evidence type="ECO:0000313" key="19">
    <source>
        <dbReference type="Proteomes" id="UP001597541"/>
    </source>
</evidence>
<dbReference type="InterPro" id="IPR049814">
    <property type="entry name" value="Resp_reg_WalK"/>
</dbReference>
<dbReference type="InterPro" id="IPR003594">
    <property type="entry name" value="HATPase_dom"/>
</dbReference>
<dbReference type="CDD" id="cd06225">
    <property type="entry name" value="HAMP"/>
    <property type="match status" value="1"/>
</dbReference>
<dbReference type="SUPFAM" id="SSF158472">
    <property type="entry name" value="HAMP domain-like"/>
    <property type="match status" value="1"/>
</dbReference>
<dbReference type="SMART" id="SM00304">
    <property type="entry name" value="HAMP"/>
    <property type="match status" value="1"/>
</dbReference>
<dbReference type="InterPro" id="IPR035965">
    <property type="entry name" value="PAS-like_dom_sf"/>
</dbReference>
<dbReference type="InterPro" id="IPR003661">
    <property type="entry name" value="HisK_dim/P_dom"/>
</dbReference>
<keyword evidence="8" id="KW-0547">Nucleotide-binding</keyword>
<dbReference type="Gene3D" id="3.30.565.10">
    <property type="entry name" value="Histidine kinase-like ATPase, C-terminal domain"/>
    <property type="match status" value="1"/>
</dbReference>
<dbReference type="Pfam" id="PF00512">
    <property type="entry name" value="HisKA"/>
    <property type="match status" value="1"/>
</dbReference>
<keyword evidence="7 14" id="KW-0812">Transmembrane</keyword>
<dbReference type="EC" id="2.7.13.3" evidence="3"/>
<dbReference type="InterPro" id="IPR003660">
    <property type="entry name" value="HAMP_dom"/>
</dbReference>
<dbReference type="CDD" id="cd00082">
    <property type="entry name" value="HisKA"/>
    <property type="match status" value="1"/>
</dbReference>
<evidence type="ECO:0000256" key="7">
    <source>
        <dbReference type="ARBA" id="ARBA00022692"/>
    </source>
</evidence>
<dbReference type="GO" id="GO:0004673">
    <property type="term" value="F:protein histidine kinase activity"/>
    <property type="evidence" value="ECO:0007669"/>
    <property type="project" value="UniProtKB-EC"/>
</dbReference>
<dbReference type="CDD" id="cd00075">
    <property type="entry name" value="HATPase"/>
    <property type="match status" value="1"/>
</dbReference>
<keyword evidence="19" id="KW-1185">Reference proteome</keyword>
<dbReference type="Pfam" id="PF02518">
    <property type="entry name" value="HATPase_c"/>
    <property type="match status" value="1"/>
</dbReference>
<evidence type="ECO:0000256" key="8">
    <source>
        <dbReference type="ARBA" id="ARBA00022741"/>
    </source>
</evidence>
<dbReference type="Gene3D" id="3.30.450.20">
    <property type="entry name" value="PAS domain"/>
    <property type="match status" value="2"/>
</dbReference>
<dbReference type="SUPFAM" id="SSF47384">
    <property type="entry name" value="Homodimeric domain of signal transducing histidine kinase"/>
    <property type="match status" value="1"/>
</dbReference>
<dbReference type="InterPro" id="IPR004358">
    <property type="entry name" value="Sig_transdc_His_kin-like_C"/>
</dbReference>
<feature type="domain" description="HAMP" evidence="17">
    <location>
        <begin position="207"/>
        <end position="259"/>
    </location>
</feature>
<feature type="domain" description="Histidine kinase" evidence="15">
    <location>
        <begin position="388"/>
        <end position="607"/>
    </location>
</feature>
<keyword evidence="9 18" id="KW-0418">Kinase</keyword>
<dbReference type="Proteomes" id="UP001597541">
    <property type="component" value="Unassembled WGS sequence"/>
</dbReference>
<dbReference type="InterPro" id="IPR036890">
    <property type="entry name" value="HATPase_C_sf"/>
</dbReference>
<evidence type="ECO:0000256" key="5">
    <source>
        <dbReference type="ARBA" id="ARBA00022553"/>
    </source>
</evidence>
<evidence type="ECO:0000256" key="13">
    <source>
        <dbReference type="ARBA" id="ARBA00023136"/>
    </source>
</evidence>
<evidence type="ECO:0000259" key="17">
    <source>
        <dbReference type="PROSITE" id="PS50885"/>
    </source>
</evidence>
<dbReference type="InterPro" id="IPR057640">
    <property type="entry name" value="Cache_WalK"/>
</dbReference>
<dbReference type="InterPro" id="IPR005467">
    <property type="entry name" value="His_kinase_dom"/>
</dbReference>
<comment type="catalytic activity">
    <reaction evidence="1">
        <text>ATP + protein L-histidine = ADP + protein N-phospho-L-histidine.</text>
        <dbReference type="EC" id="2.7.13.3"/>
    </reaction>
</comment>
<feature type="transmembrane region" description="Helical" evidence="14">
    <location>
        <begin position="186"/>
        <end position="209"/>
    </location>
</feature>
<evidence type="ECO:0000256" key="10">
    <source>
        <dbReference type="ARBA" id="ARBA00022840"/>
    </source>
</evidence>
<dbReference type="Gene3D" id="1.10.8.500">
    <property type="entry name" value="HAMP domain in histidine kinase"/>
    <property type="match status" value="1"/>
</dbReference>
<dbReference type="InterPro" id="IPR013656">
    <property type="entry name" value="PAS_4"/>
</dbReference>
<evidence type="ECO:0000259" key="15">
    <source>
        <dbReference type="PROSITE" id="PS50109"/>
    </source>
</evidence>
<keyword evidence="13 14" id="KW-0472">Membrane</keyword>
<dbReference type="PROSITE" id="PS50109">
    <property type="entry name" value="HIS_KIN"/>
    <property type="match status" value="1"/>
</dbReference>
<comment type="subcellular location">
    <subcellularLocation>
        <location evidence="2">Cell membrane</location>
        <topology evidence="2">Multi-pass membrane protein</topology>
    </subcellularLocation>
</comment>
<dbReference type="Pfam" id="PF08448">
    <property type="entry name" value="PAS_4"/>
    <property type="match status" value="1"/>
</dbReference>
<dbReference type="InterPro" id="IPR029151">
    <property type="entry name" value="Sensor-like_sf"/>
</dbReference>
<evidence type="ECO:0000256" key="2">
    <source>
        <dbReference type="ARBA" id="ARBA00004651"/>
    </source>
</evidence>
<dbReference type="InterPro" id="IPR036097">
    <property type="entry name" value="HisK_dim/P_sf"/>
</dbReference>
<keyword evidence="11 14" id="KW-1133">Transmembrane helix</keyword>
<dbReference type="SUPFAM" id="SSF55785">
    <property type="entry name" value="PYP-like sensor domain (PAS domain)"/>
    <property type="match status" value="1"/>
</dbReference>
<keyword evidence="6 18" id="KW-0808">Transferase</keyword>
<dbReference type="InterPro" id="IPR050351">
    <property type="entry name" value="BphY/WalK/GraS-like"/>
</dbReference>
<evidence type="ECO:0000256" key="4">
    <source>
        <dbReference type="ARBA" id="ARBA00022475"/>
    </source>
</evidence>
<dbReference type="NCBIfam" id="NF033092">
    <property type="entry name" value="HK_WalK"/>
    <property type="match status" value="1"/>
</dbReference>
<evidence type="ECO:0000256" key="14">
    <source>
        <dbReference type="SAM" id="Phobius"/>
    </source>
</evidence>
<evidence type="ECO:0000256" key="6">
    <source>
        <dbReference type="ARBA" id="ARBA00022679"/>
    </source>
</evidence>
<name>A0ABW5PJ50_9BACL</name>
<evidence type="ECO:0000256" key="3">
    <source>
        <dbReference type="ARBA" id="ARBA00012438"/>
    </source>
</evidence>
<keyword evidence="12" id="KW-0902">Two-component regulatory system</keyword>
<dbReference type="Pfam" id="PF00672">
    <property type="entry name" value="HAMP"/>
    <property type="match status" value="1"/>
</dbReference>
<keyword evidence="4" id="KW-1003">Cell membrane</keyword>
<dbReference type="PANTHER" id="PTHR42878:SF7">
    <property type="entry name" value="SENSOR HISTIDINE KINASE GLRK"/>
    <property type="match status" value="1"/>
</dbReference>
<dbReference type="Gene3D" id="1.10.287.130">
    <property type="match status" value="1"/>
</dbReference>
<evidence type="ECO:0000256" key="11">
    <source>
        <dbReference type="ARBA" id="ARBA00022989"/>
    </source>
</evidence>
<feature type="transmembrane region" description="Helical" evidence="14">
    <location>
        <begin position="12"/>
        <end position="34"/>
    </location>
</feature>
<dbReference type="RefSeq" id="WP_377607047.1">
    <property type="nucleotide sequence ID" value="NZ_JBHUME010000019.1"/>
</dbReference>
<dbReference type="PROSITE" id="PS50885">
    <property type="entry name" value="HAMP"/>
    <property type="match status" value="1"/>
</dbReference>
<evidence type="ECO:0000259" key="16">
    <source>
        <dbReference type="PROSITE" id="PS50113"/>
    </source>
</evidence>
<keyword evidence="10" id="KW-0067">ATP-binding</keyword>
<evidence type="ECO:0000256" key="12">
    <source>
        <dbReference type="ARBA" id="ARBA00023012"/>
    </source>
</evidence>
<dbReference type="PRINTS" id="PR00344">
    <property type="entry name" value="BCTRLSENSOR"/>
</dbReference>
<evidence type="ECO:0000256" key="9">
    <source>
        <dbReference type="ARBA" id="ARBA00022777"/>
    </source>
</evidence>
<dbReference type="SUPFAM" id="SSF103190">
    <property type="entry name" value="Sensory domain-like"/>
    <property type="match status" value="1"/>
</dbReference>
<dbReference type="PANTHER" id="PTHR42878">
    <property type="entry name" value="TWO-COMPONENT HISTIDINE KINASE"/>
    <property type="match status" value="1"/>
</dbReference>